<organism evidence="1">
    <name type="scientific">marine sediment metagenome</name>
    <dbReference type="NCBI Taxonomy" id="412755"/>
    <lineage>
        <taxon>unclassified sequences</taxon>
        <taxon>metagenomes</taxon>
        <taxon>ecological metagenomes</taxon>
    </lineage>
</organism>
<accession>X0TM91</accession>
<proteinExistence type="predicted"/>
<name>X0TM91_9ZZZZ</name>
<dbReference type="AlphaFoldDB" id="X0TM91"/>
<reference evidence="1" key="1">
    <citation type="journal article" date="2014" name="Front. Microbiol.">
        <title>High frequency of phylogenetically diverse reductive dehalogenase-homologous genes in deep subseafloor sedimentary metagenomes.</title>
        <authorList>
            <person name="Kawai M."/>
            <person name="Futagami T."/>
            <person name="Toyoda A."/>
            <person name="Takaki Y."/>
            <person name="Nishi S."/>
            <person name="Hori S."/>
            <person name="Arai W."/>
            <person name="Tsubouchi T."/>
            <person name="Morono Y."/>
            <person name="Uchiyama I."/>
            <person name="Ito T."/>
            <person name="Fujiyama A."/>
            <person name="Inagaki F."/>
            <person name="Takami H."/>
        </authorList>
    </citation>
    <scope>NUCLEOTIDE SEQUENCE</scope>
    <source>
        <strain evidence="1">Expedition CK06-06</strain>
    </source>
</reference>
<evidence type="ECO:0000313" key="1">
    <source>
        <dbReference type="EMBL" id="GAF77210.1"/>
    </source>
</evidence>
<sequence>MAEGKFCPLSFGGGYKGARNCVKEKCELWVPGESRCSFRLLAEALNQISNHSKFQ</sequence>
<protein>
    <submittedName>
        <fullName evidence="1">Uncharacterized protein</fullName>
    </submittedName>
</protein>
<comment type="caution">
    <text evidence="1">The sequence shown here is derived from an EMBL/GenBank/DDBJ whole genome shotgun (WGS) entry which is preliminary data.</text>
</comment>
<dbReference type="EMBL" id="BARS01001852">
    <property type="protein sequence ID" value="GAF77210.1"/>
    <property type="molecule type" value="Genomic_DNA"/>
</dbReference>
<gene>
    <name evidence="1" type="ORF">S01H1_03391</name>
</gene>